<protein>
    <submittedName>
        <fullName evidence="1">Uncharacterized protein</fullName>
    </submittedName>
</protein>
<accession>A0A9Q8WKQ5</accession>
<sequence length="192" mass="21484">MSRCATDASLSSSDGLKCLGFAQLTSCMVAWCVCGITPLARSVGTTRLPLASVHCIEFSSRKRRERNIHLESLILDNLTILRSRLEMCSGFVVLAVFRDEWNMGSVEHWTRRRENDEGTYTKLLEMGQPKTPRLRTQHTALESRRGHPAGAFRCTSPFSLVIALLAPLWTGCLLTHRQLRPSLRLAIMSIGV</sequence>
<dbReference type="Proteomes" id="UP000830671">
    <property type="component" value="Chromosome 6"/>
</dbReference>
<reference evidence="1" key="1">
    <citation type="journal article" date="2021" name="Mol. Plant Microbe Interact.">
        <title>Complete Genome Sequence of the Plant-Pathogenic Fungus Colletotrichum lupini.</title>
        <authorList>
            <person name="Baroncelli R."/>
            <person name="Pensec F."/>
            <person name="Da Lio D."/>
            <person name="Boufleur T."/>
            <person name="Vicente I."/>
            <person name="Sarrocco S."/>
            <person name="Picot A."/>
            <person name="Baraldi E."/>
            <person name="Sukno S."/>
            <person name="Thon M."/>
            <person name="Le Floch G."/>
        </authorList>
    </citation>
    <scope>NUCLEOTIDE SEQUENCE</scope>
    <source>
        <strain evidence="1">IMI 504893</strain>
    </source>
</reference>
<organism evidence="1 2">
    <name type="scientific">Colletotrichum lupini</name>
    <dbReference type="NCBI Taxonomy" id="145971"/>
    <lineage>
        <taxon>Eukaryota</taxon>
        <taxon>Fungi</taxon>
        <taxon>Dikarya</taxon>
        <taxon>Ascomycota</taxon>
        <taxon>Pezizomycotina</taxon>
        <taxon>Sordariomycetes</taxon>
        <taxon>Hypocreomycetidae</taxon>
        <taxon>Glomerellales</taxon>
        <taxon>Glomerellaceae</taxon>
        <taxon>Colletotrichum</taxon>
        <taxon>Colletotrichum acutatum species complex</taxon>
    </lineage>
</organism>
<gene>
    <name evidence="1" type="ORF">CLUP02_12690</name>
</gene>
<dbReference type="GeneID" id="73346663"/>
<proteinExistence type="predicted"/>
<name>A0A9Q8WKQ5_9PEZI</name>
<dbReference type="KEGG" id="clup:CLUP02_12690"/>
<evidence type="ECO:0000313" key="1">
    <source>
        <dbReference type="EMBL" id="UQC87188.1"/>
    </source>
</evidence>
<keyword evidence="2" id="KW-1185">Reference proteome</keyword>
<evidence type="ECO:0000313" key="2">
    <source>
        <dbReference type="Proteomes" id="UP000830671"/>
    </source>
</evidence>
<dbReference type="AlphaFoldDB" id="A0A9Q8WKQ5"/>
<dbReference type="EMBL" id="CP019478">
    <property type="protein sequence ID" value="UQC87188.1"/>
    <property type="molecule type" value="Genomic_DNA"/>
</dbReference>
<dbReference type="RefSeq" id="XP_049148799.1">
    <property type="nucleotide sequence ID" value="XM_049291653.1"/>
</dbReference>